<dbReference type="AlphaFoldDB" id="A0A6A8DPA1"/>
<dbReference type="Gene3D" id="3.40.50.300">
    <property type="entry name" value="P-loop containing nucleotide triphosphate hydrolases"/>
    <property type="match status" value="1"/>
</dbReference>
<keyword evidence="9" id="KW-0460">Magnesium</keyword>
<keyword evidence="4" id="KW-0963">Cytoplasm</keyword>
<evidence type="ECO:0000256" key="1">
    <source>
        <dbReference type="ARBA" id="ARBA00004496"/>
    </source>
</evidence>
<evidence type="ECO:0000256" key="2">
    <source>
        <dbReference type="ARBA" id="ARBA00007599"/>
    </source>
</evidence>
<keyword evidence="12" id="KW-1185">Reference proteome</keyword>
<reference evidence="11" key="1">
    <citation type="submission" date="2019-11" db="EMBL/GenBank/DDBJ databases">
        <authorList>
            <person name="Li J."/>
        </authorList>
    </citation>
    <scope>NUCLEOTIDE SEQUENCE</scope>
    <source>
        <strain evidence="11">B6B</strain>
    </source>
</reference>
<keyword evidence="11" id="KW-0808">Transferase</keyword>
<protein>
    <recommendedName>
        <fullName evidence="3">tRNA threonylcarbamoyladenosine biosynthesis protein TsaE</fullName>
    </recommendedName>
    <alternativeName>
        <fullName evidence="10">t(6)A37 threonylcarbamoyladenosine biosynthesis protein TsaE</fullName>
    </alternativeName>
</protein>
<dbReference type="RefSeq" id="WP_153738477.1">
    <property type="nucleotide sequence ID" value="NZ_WJNG01000020.1"/>
</dbReference>
<evidence type="ECO:0000256" key="5">
    <source>
        <dbReference type="ARBA" id="ARBA00022694"/>
    </source>
</evidence>
<evidence type="ECO:0000256" key="10">
    <source>
        <dbReference type="ARBA" id="ARBA00032441"/>
    </source>
</evidence>
<evidence type="ECO:0000313" key="11">
    <source>
        <dbReference type="EMBL" id="MRH44877.1"/>
    </source>
</evidence>
<evidence type="ECO:0000256" key="6">
    <source>
        <dbReference type="ARBA" id="ARBA00022723"/>
    </source>
</evidence>
<evidence type="ECO:0000256" key="7">
    <source>
        <dbReference type="ARBA" id="ARBA00022741"/>
    </source>
</evidence>
<proteinExistence type="inferred from homology"/>
<keyword evidence="8" id="KW-0067">ATP-binding</keyword>
<dbReference type="GO" id="GO:0046872">
    <property type="term" value="F:metal ion binding"/>
    <property type="evidence" value="ECO:0007669"/>
    <property type="project" value="UniProtKB-KW"/>
</dbReference>
<comment type="similarity">
    <text evidence="2">Belongs to the TsaE family.</text>
</comment>
<evidence type="ECO:0000256" key="4">
    <source>
        <dbReference type="ARBA" id="ARBA00022490"/>
    </source>
</evidence>
<dbReference type="EMBL" id="WJNG01000020">
    <property type="protein sequence ID" value="MRH44877.1"/>
    <property type="molecule type" value="Genomic_DNA"/>
</dbReference>
<keyword evidence="6" id="KW-0479">Metal-binding</keyword>
<dbReference type="SUPFAM" id="SSF52540">
    <property type="entry name" value="P-loop containing nucleoside triphosphate hydrolases"/>
    <property type="match status" value="1"/>
</dbReference>
<dbReference type="GO" id="GO:0016740">
    <property type="term" value="F:transferase activity"/>
    <property type="evidence" value="ECO:0007669"/>
    <property type="project" value="UniProtKB-KW"/>
</dbReference>
<sequence length="151" mass="17122">MEKFEFTSCTTEETKRLAKKLSLLLKPGDVITLAGDLGAGKTTFTKGIGAGLGVTRTINSPTFTIVKEYMGELPLYHMDVYRLENSDEDIGFEEYFNGNGITVIEWAIFIKDFLPEHRLDIDIRRKDENTRIITFFPKGEAFEKICEELVG</sequence>
<evidence type="ECO:0000256" key="9">
    <source>
        <dbReference type="ARBA" id="ARBA00022842"/>
    </source>
</evidence>
<dbReference type="GO" id="GO:0005737">
    <property type="term" value="C:cytoplasm"/>
    <property type="evidence" value="ECO:0007669"/>
    <property type="project" value="UniProtKB-SubCell"/>
</dbReference>
<comment type="subcellular location">
    <subcellularLocation>
        <location evidence="1">Cytoplasm</location>
    </subcellularLocation>
</comment>
<keyword evidence="7" id="KW-0547">Nucleotide-binding</keyword>
<evidence type="ECO:0000256" key="8">
    <source>
        <dbReference type="ARBA" id="ARBA00022840"/>
    </source>
</evidence>
<dbReference type="GO" id="GO:0002949">
    <property type="term" value="P:tRNA threonylcarbamoyladenosine modification"/>
    <property type="evidence" value="ECO:0007669"/>
    <property type="project" value="InterPro"/>
</dbReference>
<accession>A0A6A8DPA1</accession>
<dbReference type="GO" id="GO:0005524">
    <property type="term" value="F:ATP binding"/>
    <property type="evidence" value="ECO:0007669"/>
    <property type="project" value="UniProtKB-KW"/>
</dbReference>
<organism evidence="11 12">
    <name type="scientific">Aquibacillus halophilus</name>
    <dbReference type="NCBI Taxonomy" id="930132"/>
    <lineage>
        <taxon>Bacteria</taxon>
        <taxon>Bacillati</taxon>
        <taxon>Bacillota</taxon>
        <taxon>Bacilli</taxon>
        <taxon>Bacillales</taxon>
        <taxon>Bacillaceae</taxon>
        <taxon>Aquibacillus</taxon>
    </lineage>
</organism>
<dbReference type="InterPro" id="IPR027417">
    <property type="entry name" value="P-loop_NTPase"/>
</dbReference>
<keyword evidence="5" id="KW-0819">tRNA processing</keyword>
<dbReference type="PANTHER" id="PTHR33540">
    <property type="entry name" value="TRNA THREONYLCARBAMOYLADENOSINE BIOSYNTHESIS PROTEIN TSAE"/>
    <property type="match status" value="1"/>
</dbReference>
<dbReference type="OrthoDB" id="9815896at2"/>
<dbReference type="Pfam" id="PF02367">
    <property type="entry name" value="TsaE"/>
    <property type="match status" value="1"/>
</dbReference>
<evidence type="ECO:0000313" key="12">
    <source>
        <dbReference type="Proteomes" id="UP000799092"/>
    </source>
</evidence>
<gene>
    <name evidence="11" type="primary">tsaE</name>
    <name evidence="11" type="ORF">GH741_19735</name>
</gene>
<comment type="caution">
    <text evidence="11">The sequence shown here is derived from an EMBL/GenBank/DDBJ whole genome shotgun (WGS) entry which is preliminary data.</text>
</comment>
<dbReference type="PANTHER" id="PTHR33540:SF2">
    <property type="entry name" value="TRNA THREONYLCARBAMOYLADENOSINE BIOSYNTHESIS PROTEIN TSAE"/>
    <property type="match status" value="1"/>
</dbReference>
<dbReference type="FunFam" id="3.40.50.300:FF:000777">
    <property type="entry name" value="tRNA (N6-adenosine(37)-N6)-threonylcarbamoyltransferase complex ATPase TsaE"/>
    <property type="match status" value="1"/>
</dbReference>
<dbReference type="InterPro" id="IPR003442">
    <property type="entry name" value="T6A_TsaE"/>
</dbReference>
<dbReference type="Proteomes" id="UP000799092">
    <property type="component" value="Unassembled WGS sequence"/>
</dbReference>
<dbReference type="NCBIfam" id="TIGR00150">
    <property type="entry name" value="T6A_YjeE"/>
    <property type="match status" value="1"/>
</dbReference>
<name>A0A6A8DPA1_9BACI</name>
<evidence type="ECO:0000256" key="3">
    <source>
        <dbReference type="ARBA" id="ARBA00019010"/>
    </source>
</evidence>